<dbReference type="Gene3D" id="3.30.200.20">
    <property type="entry name" value="Phosphorylase Kinase, domain 1"/>
    <property type="match status" value="1"/>
</dbReference>
<keyword evidence="1" id="KW-0808">Transferase</keyword>
<dbReference type="Gene3D" id="1.10.510.10">
    <property type="entry name" value="Transferase(Phosphotransferase) domain 1"/>
    <property type="match status" value="1"/>
</dbReference>
<dbReference type="EMBL" id="JMCB01000014">
    <property type="protein sequence ID" value="KFE64215.1"/>
    <property type="molecule type" value="Genomic_DNA"/>
</dbReference>
<dbReference type="GO" id="GO:0004674">
    <property type="term" value="F:protein serine/threonine kinase activity"/>
    <property type="evidence" value="ECO:0007669"/>
    <property type="project" value="UniProtKB-KW"/>
</dbReference>
<dbReference type="PROSITE" id="PS00108">
    <property type="entry name" value="PROTEIN_KINASE_ST"/>
    <property type="match status" value="1"/>
</dbReference>
<proteinExistence type="predicted"/>
<dbReference type="PROSITE" id="PS50011">
    <property type="entry name" value="PROTEIN_KINASE_DOM"/>
    <property type="match status" value="1"/>
</dbReference>
<feature type="domain" description="Protein kinase" evidence="6">
    <location>
        <begin position="20"/>
        <end position="296"/>
    </location>
</feature>
<evidence type="ECO:0000256" key="1">
    <source>
        <dbReference type="ARBA" id="ARBA00022679"/>
    </source>
</evidence>
<dbReference type="PROSITE" id="PS00107">
    <property type="entry name" value="PROTEIN_KINASE_ATP"/>
    <property type="match status" value="1"/>
</dbReference>
<keyword evidence="7" id="KW-0723">Serine/threonine-protein kinase</keyword>
<comment type="caution">
    <text evidence="7">The sequence shown here is derived from an EMBL/GenBank/DDBJ whole genome shotgun (WGS) entry which is preliminary data.</text>
</comment>
<evidence type="ECO:0000259" key="6">
    <source>
        <dbReference type="PROSITE" id="PS50011"/>
    </source>
</evidence>
<evidence type="ECO:0000256" key="4">
    <source>
        <dbReference type="ARBA" id="ARBA00022840"/>
    </source>
</evidence>
<feature type="binding site" evidence="5">
    <location>
        <position position="47"/>
    </location>
    <ligand>
        <name>ATP</name>
        <dbReference type="ChEBI" id="CHEBI:30616"/>
    </ligand>
</feature>
<keyword evidence="8" id="KW-1185">Reference proteome</keyword>
<reference evidence="7 8" key="1">
    <citation type="submission" date="2014-04" db="EMBL/GenBank/DDBJ databases">
        <title>Genome assembly of Hyalangium minutum DSM 14724.</title>
        <authorList>
            <person name="Sharma G."/>
            <person name="Subramanian S."/>
        </authorList>
    </citation>
    <scope>NUCLEOTIDE SEQUENCE [LARGE SCALE GENOMIC DNA]</scope>
    <source>
        <strain evidence="7 8">DSM 14724</strain>
    </source>
</reference>
<dbReference type="InterPro" id="IPR000719">
    <property type="entry name" value="Prot_kinase_dom"/>
</dbReference>
<organism evidence="7 8">
    <name type="scientific">Hyalangium minutum</name>
    <dbReference type="NCBI Taxonomy" id="394096"/>
    <lineage>
        <taxon>Bacteria</taxon>
        <taxon>Pseudomonadati</taxon>
        <taxon>Myxococcota</taxon>
        <taxon>Myxococcia</taxon>
        <taxon>Myxococcales</taxon>
        <taxon>Cystobacterineae</taxon>
        <taxon>Archangiaceae</taxon>
        <taxon>Hyalangium</taxon>
    </lineage>
</organism>
<dbReference type="PANTHER" id="PTHR43289:SF34">
    <property type="entry name" value="SERINE_THREONINE-PROTEIN KINASE YBDM-RELATED"/>
    <property type="match status" value="1"/>
</dbReference>
<dbReference type="InterPro" id="IPR008271">
    <property type="entry name" value="Ser/Thr_kinase_AS"/>
</dbReference>
<keyword evidence="2 5" id="KW-0547">Nucleotide-binding</keyword>
<name>A0A085W952_9BACT</name>
<dbReference type="CDD" id="cd14014">
    <property type="entry name" value="STKc_PknB_like"/>
    <property type="match status" value="1"/>
</dbReference>
<keyword evidence="4 5" id="KW-0067">ATP-binding</keyword>
<dbReference type="AlphaFoldDB" id="A0A085W952"/>
<keyword evidence="3 7" id="KW-0418">Kinase</keyword>
<dbReference type="SUPFAM" id="SSF56112">
    <property type="entry name" value="Protein kinase-like (PK-like)"/>
    <property type="match status" value="1"/>
</dbReference>
<protein>
    <submittedName>
        <fullName evidence="7">Serine/threonine protein kinase</fullName>
    </submittedName>
</protein>
<accession>A0A085W952</accession>
<sequence>MLGHGVHPGFLGSGERVGAWLIRKRLGAGTFGAVYLVECEGDLFALKFSLRRPESDDLNKTGERLRKELACLLQIQHPNVVRTYAFGRWPHPAQGYPYLLMDHVEGVTLSEWSRRAQPTFRQVLELSSKLALAVDALDGEQIRHRDLKSSNILVRARDSEPILVDFGSADYDQSVKLTVGALPPGTTHYRSPESIQFQRLHLGDLNAHYAFQVTDDLYSLGVVMYELLAGHLPFPLELPRELLNAEIEFKVPPAPASIDERVPPAVSELVMRLIAKKPEDRYTTGKALYEALQALLRDGGPALEARVLGPPADLLSTEEDFEIVNPRARRLT</sequence>
<dbReference type="OrthoDB" id="5492792at2"/>
<evidence type="ECO:0000313" key="7">
    <source>
        <dbReference type="EMBL" id="KFE64215.1"/>
    </source>
</evidence>
<dbReference type="Pfam" id="PF00069">
    <property type="entry name" value="Pkinase"/>
    <property type="match status" value="1"/>
</dbReference>
<dbReference type="GO" id="GO:0005524">
    <property type="term" value="F:ATP binding"/>
    <property type="evidence" value="ECO:0007669"/>
    <property type="project" value="UniProtKB-UniRule"/>
</dbReference>
<dbReference type="InterPro" id="IPR011009">
    <property type="entry name" value="Kinase-like_dom_sf"/>
</dbReference>
<dbReference type="STRING" id="394096.DB31_2009"/>
<evidence type="ECO:0000313" key="8">
    <source>
        <dbReference type="Proteomes" id="UP000028725"/>
    </source>
</evidence>
<dbReference type="InterPro" id="IPR017441">
    <property type="entry name" value="Protein_kinase_ATP_BS"/>
</dbReference>
<evidence type="ECO:0000256" key="2">
    <source>
        <dbReference type="ARBA" id="ARBA00022741"/>
    </source>
</evidence>
<gene>
    <name evidence="7" type="ORF">DB31_2009</name>
</gene>
<dbReference type="Proteomes" id="UP000028725">
    <property type="component" value="Unassembled WGS sequence"/>
</dbReference>
<dbReference type="RefSeq" id="WP_052420380.1">
    <property type="nucleotide sequence ID" value="NZ_JMCB01000014.1"/>
</dbReference>
<evidence type="ECO:0000256" key="5">
    <source>
        <dbReference type="PROSITE-ProRule" id="PRU10141"/>
    </source>
</evidence>
<dbReference type="SMART" id="SM00220">
    <property type="entry name" value="S_TKc"/>
    <property type="match status" value="1"/>
</dbReference>
<evidence type="ECO:0000256" key="3">
    <source>
        <dbReference type="ARBA" id="ARBA00022777"/>
    </source>
</evidence>
<dbReference type="PANTHER" id="PTHR43289">
    <property type="entry name" value="MITOGEN-ACTIVATED PROTEIN KINASE KINASE KINASE 20-RELATED"/>
    <property type="match status" value="1"/>
</dbReference>